<proteinExistence type="predicted"/>
<organism evidence="3 4">
    <name type="scientific">Glycine soja</name>
    <name type="common">Wild soybean</name>
    <dbReference type="NCBI Taxonomy" id="3848"/>
    <lineage>
        <taxon>Eukaryota</taxon>
        <taxon>Viridiplantae</taxon>
        <taxon>Streptophyta</taxon>
        <taxon>Embryophyta</taxon>
        <taxon>Tracheophyta</taxon>
        <taxon>Spermatophyta</taxon>
        <taxon>Magnoliopsida</taxon>
        <taxon>eudicotyledons</taxon>
        <taxon>Gunneridae</taxon>
        <taxon>Pentapetalae</taxon>
        <taxon>rosids</taxon>
        <taxon>fabids</taxon>
        <taxon>Fabales</taxon>
        <taxon>Fabaceae</taxon>
        <taxon>Papilionoideae</taxon>
        <taxon>50 kb inversion clade</taxon>
        <taxon>NPAAA clade</taxon>
        <taxon>indigoferoid/millettioid clade</taxon>
        <taxon>Phaseoleae</taxon>
        <taxon>Glycine</taxon>
        <taxon>Glycine subgen. Soja</taxon>
    </lineage>
</organism>
<dbReference type="PANTHER" id="PTHR47718">
    <property type="entry name" value="OS01G0519700 PROTEIN"/>
    <property type="match status" value="1"/>
</dbReference>
<dbReference type="AlphaFoldDB" id="A0A445L0H9"/>
<evidence type="ECO:0000313" key="4">
    <source>
        <dbReference type="Proteomes" id="UP000289340"/>
    </source>
</evidence>
<evidence type="ECO:0000259" key="2">
    <source>
        <dbReference type="Pfam" id="PF10551"/>
    </source>
</evidence>
<feature type="domain" description="FAR1" evidence="1">
    <location>
        <begin position="341"/>
        <end position="396"/>
    </location>
</feature>
<gene>
    <name evidence="3" type="ORF">D0Y65_009790</name>
</gene>
<keyword evidence="4" id="KW-1185">Reference proteome</keyword>
<evidence type="ECO:0000259" key="1">
    <source>
        <dbReference type="Pfam" id="PF03101"/>
    </source>
</evidence>
<dbReference type="InterPro" id="IPR004330">
    <property type="entry name" value="FAR1_DNA_bnd_dom"/>
</dbReference>
<dbReference type="Pfam" id="PF10551">
    <property type="entry name" value="MULE"/>
    <property type="match status" value="1"/>
</dbReference>
<reference evidence="3 4" key="1">
    <citation type="submission" date="2018-09" db="EMBL/GenBank/DDBJ databases">
        <title>A high-quality reference genome of wild soybean provides a powerful tool to mine soybean genomes.</title>
        <authorList>
            <person name="Xie M."/>
            <person name="Chung C.Y.L."/>
            <person name="Li M.-W."/>
            <person name="Wong F.-L."/>
            <person name="Chan T.-F."/>
            <person name="Lam H.-M."/>
        </authorList>
    </citation>
    <scope>NUCLEOTIDE SEQUENCE [LARGE SCALE GENOMIC DNA]</scope>
    <source>
        <strain evidence="4">cv. W05</strain>
        <tissue evidence="3">Hypocotyl of etiolated seedlings</tissue>
    </source>
</reference>
<dbReference type="Proteomes" id="UP000289340">
    <property type="component" value="Chromosome 4"/>
</dbReference>
<protein>
    <submittedName>
        <fullName evidence="3">Uncharacterized protein</fullName>
    </submittedName>
</protein>
<sequence>MTYLSSLEVASLSVNNHVSNVPPRKIHVTSPLRNRVPLPLWCNITLAEVAAKRLKQRTQQRLLLPFLCIDVNNDDICFNEAHKARLGGALGADPQAYVLVFMLLLVCADLVHGAKDKQLRVKEPVRTHLICNPSRPLVTHLICNPSIMQVAYCHTLISSGDLCLMTCDLSLVLVSWVASGGSNPARLGELGGNLLPLFPIKRLKGAVLRIPEPPGYVFQLFWVKKIVSVKKIQAEVLPSCALALWAYVALVWELDDIMLKMESSDNFCSSINGDHEDDVIEVYDDDDDDDVDHNRVGDSDDLDNVGLEHEEEVDSEFDMGKMTVEDVSRLDFCDLEIAYLFYCWYAKIIGFSVRKSHILRNTCRETLQQTFVCSCVGYRRDKGSTSNTRKRREKKKQLLEQFLEAMKGKTPCSIIIDGNLAMRNVITRAIPSVFHKLCAWHLLRNALSHVRDKQVLKWLKKLIDEDMTKSKGKDPLEGLRGLMTRARARKAKEALQQVLSILFEYKPKFQG</sequence>
<feature type="domain" description="MULE transposase" evidence="2">
    <location>
        <begin position="398"/>
        <end position="445"/>
    </location>
</feature>
<dbReference type="Pfam" id="PF03101">
    <property type="entry name" value="FAR1"/>
    <property type="match status" value="1"/>
</dbReference>
<dbReference type="EMBL" id="QZWG01000004">
    <property type="protein sequence ID" value="RZC16636.1"/>
    <property type="molecule type" value="Genomic_DNA"/>
</dbReference>
<evidence type="ECO:0000313" key="3">
    <source>
        <dbReference type="EMBL" id="RZC16636.1"/>
    </source>
</evidence>
<dbReference type="InterPro" id="IPR018289">
    <property type="entry name" value="MULE_transposase_dom"/>
</dbReference>
<accession>A0A445L0H9</accession>
<comment type="caution">
    <text evidence="3">The sequence shown here is derived from an EMBL/GenBank/DDBJ whole genome shotgun (WGS) entry which is preliminary data.</text>
</comment>
<name>A0A445L0H9_GLYSO</name>